<organism evidence="3 4">
    <name type="scientific">Edaphosphingomonas fennica</name>
    <dbReference type="NCBI Taxonomy" id="114404"/>
    <lineage>
        <taxon>Bacteria</taxon>
        <taxon>Pseudomonadati</taxon>
        <taxon>Pseudomonadota</taxon>
        <taxon>Alphaproteobacteria</taxon>
        <taxon>Sphingomonadales</taxon>
        <taxon>Rhizorhabdaceae</taxon>
        <taxon>Edaphosphingomonas</taxon>
    </lineage>
</organism>
<name>A0A2T4I4P1_9SPHN</name>
<dbReference type="EMBL" id="PHHF01000032">
    <property type="protein sequence ID" value="PTD24467.1"/>
    <property type="molecule type" value="Genomic_DNA"/>
</dbReference>
<dbReference type="InterPro" id="IPR000305">
    <property type="entry name" value="GIY-YIG_endonuc"/>
</dbReference>
<dbReference type="Pfam" id="PF01541">
    <property type="entry name" value="GIY-YIG"/>
    <property type="match status" value="1"/>
</dbReference>
<feature type="domain" description="GIY-YIG" evidence="2">
    <location>
        <begin position="1"/>
        <end position="76"/>
    </location>
</feature>
<evidence type="ECO:0000313" key="3">
    <source>
        <dbReference type="EMBL" id="PTD24467.1"/>
    </source>
</evidence>
<dbReference type="AlphaFoldDB" id="A0A2T4I4P1"/>
<accession>A0A2T4I4P1</accession>
<dbReference type="Proteomes" id="UP000241206">
    <property type="component" value="Unassembled WGS sequence"/>
</dbReference>
<dbReference type="PROSITE" id="PS50164">
    <property type="entry name" value="GIY_YIG"/>
    <property type="match status" value="1"/>
</dbReference>
<dbReference type="CDD" id="cd10456">
    <property type="entry name" value="GIY-YIG_UPF0213"/>
    <property type="match status" value="1"/>
</dbReference>
<evidence type="ECO:0000313" key="4">
    <source>
        <dbReference type="Proteomes" id="UP000241206"/>
    </source>
</evidence>
<dbReference type="SUPFAM" id="SSF82771">
    <property type="entry name" value="GIY-YIG endonuclease"/>
    <property type="match status" value="1"/>
</dbReference>
<evidence type="ECO:0000259" key="2">
    <source>
        <dbReference type="PROSITE" id="PS50164"/>
    </source>
</evidence>
<protein>
    <submittedName>
        <fullName evidence="3">GIY-YIG nuclease family protein</fullName>
    </submittedName>
</protein>
<dbReference type="Gene3D" id="3.40.1440.10">
    <property type="entry name" value="GIY-YIG endonuclease"/>
    <property type="match status" value="1"/>
</dbReference>
<evidence type="ECO:0000256" key="1">
    <source>
        <dbReference type="ARBA" id="ARBA00007435"/>
    </source>
</evidence>
<keyword evidence="4" id="KW-1185">Reference proteome</keyword>
<dbReference type="PANTHER" id="PTHR34477:SF1">
    <property type="entry name" value="UPF0213 PROTEIN YHBQ"/>
    <property type="match status" value="1"/>
</dbReference>
<dbReference type="InterPro" id="IPR035901">
    <property type="entry name" value="GIY-YIG_endonuc_sf"/>
</dbReference>
<dbReference type="RefSeq" id="WP_107394528.1">
    <property type="nucleotide sequence ID" value="NZ_PHHF01000032.1"/>
</dbReference>
<comment type="similarity">
    <text evidence="1">Belongs to the UPF0213 family.</text>
</comment>
<sequence length="104" mass="12229">MAFWVYVLRCNDGSYYTGHTDDLDRRLAEHQRGGHCDFASRRRPVTLMWSDHFQTRLEVLDSERRIKSWSRAKKEAPFQGDWQAVSHFARPPAARPPLGREGER</sequence>
<reference evidence="3 4" key="1">
    <citation type="submission" date="2017-11" db="EMBL/GenBank/DDBJ databases">
        <title>Sphingomonas oleivorans sp. nov., isolated from oil-contaminated soil.</title>
        <authorList>
            <person name="Wang L."/>
            <person name="Chen L."/>
        </authorList>
    </citation>
    <scope>NUCLEOTIDE SEQUENCE [LARGE SCALE GENOMIC DNA]</scope>
    <source>
        <strain evidence="3 4">K101</strain>
    </source>
</reference>
<comment type="caution">
    <text evidence="3">The sequence shown here is derived from an EMBL/GenBank/DDBJ whole genome shotgun (WGS) entry which is preliminary data.</text>
</comment>
<gene>
    <name evidence="3" type="ORF">CV103_07665</name>
</gene>
<proteinExistence type="inferred from homology"/>
<dbReference type="InterPro" id="IPR050190">
    <property type="entry name" value="UPF0213_domain"/>
</dbReference>
<dbReference type="PANTHER" id="PTHR34477">
    <property type="entry name" value="UPF0213 PROTEIN YHBQ"/>
    <property type="match status" value="1"/>
</dbReference>